<feature type="compositionally biased region" description="Basic and acidic residues" evidence="1">
    <location>
        <begin position="759"/>
        <end position="769"/>
    </location>
</feature>
<protein>
    <submittedName>
        <fullName evidence="3">Uncharacterized protein</fullName>
    </submittedName>
</protein>
<dbReference type="EMBL" id="KQ414731">
    <property type="protein sequence ID" value="KOC62383.1"/>
    <property type="molecule type" value="Genomic_DNA"/>
</dbReference>
<feature type="compositionally biased region" description="Polar residues" evidence="1">
    <location>
        <begin position="639"/>
        <end position="653"/>
    </location>
</feature>
<keyword evidence="2" id="KW-0732">Signal</keyword>
<name>A0A0L7QUS7_9HYME</name>
<dbReference type="STRING" id="597456.A0A0L7QUS7"/>
<feature type="signal peptide" evidence="2">
    <location>
        <begin position="1"/>
        <end position="25"/>
    </location>
</feature>
<sequence length="844" mass="96773">MEAKCVAFVWFVLFVHLLLTTEVRLEDFSEKEFVDANHHRGCTYLDCEKDDVCVHRKFRCKDVPCPSMLYCAKSQTESLRGPSSCDTVHCTSGYVCMLKVRRCHWDEQCEQQIARCVSRKEYHEGPASCAGFKCPQGNYCILRESFCASPPCKLLRSCAKNKEVRLWFGKCRSLGCSSEYECFLRRPEKNCSNPPCKHTPDCVIRRANDCNIKRTCQEVLAVATNDSSSSFSRRSLKNEDEVSPVDVKQFQDWLRSVKDILGPSAYSDWLEAILSSRGEEFRKWLRASRDNLESEGPIFPGQERPRSLTGNPYYARDTATTFPAKDSEKRTEEIDSLLKERNLTNIREKLLVPNRILLPPYTALENALLNNLRESNRSPFFNYLLKYPIYAGEPFLSLRSPKVENNYEQPYIVLPVRNMKELSNPQILNYGSNFDVENQRKIISPNEQVPDEPDNSSTVPEDVKNSSFIADDVPSLWTKAIENFQRKLPEKEAYPVEDSASLSEEKMLMDKEQYFNDVPIDLLEKLVKSMRYSSIENVPQTFNEKPVEGLTNSKNMRSSSFQNLPKSVQNENHDQNSEWSSITHARPNEDISKYKKPGESINQFSFHDNSKENFTNNSQVPGVSILLDKLNDIQSINHSNEPNNFHSELPSRQITDEDNNKMGPNVFFELNRENLLPYIETLLEAMDQENYPSDQNSELNPEESSVKSSILNNHHLGAANESSNELKPSKTESNNNFTEKLLNNVGGARNYEAFEEEKLNSKLSSRNDAKQVSSNSDRQKKFWRTPELIHVDEKPAIRSFYDLPSYGASDSDDLALQNYHVESKNLGDDEESSNYHAHTHSESE</sequence>
<evidence type="ECO:0000256" key="2">
    <source>
        <dbReference type="SAM" id="SignalP"/>
    </source>
</evidence>
<organism evidence="3 4">
    <name type="scientific">Habropoda laboriosa</name>
    <dbReference type="NCBI Taxonomy" id="597456"/>
    <lineage>
        <taxon>Eukaryota</taxon>
        <taxon>Metazoa</taxon>
        <taxon>Ecdysozoa</taxon>
        <taxon>Arthropoda</taxon>
        <taxon>Hexapoda</taxon>
        <taxon>Insecta</taxon>
        <taxon>Pterygota</taxon>
        <taxon>Neoptera</taxon>
        <taxon>Endopterygota</taxon>
        <taxon>Hymenoptera</taxon>
        <taxon>Apocrita</taxon>
        <taxon>Aculeata</taxon>
        <taxon>Apoidea</taxon>
        <taxon>Anthophila</taxon>
        <taxon>Apidae</taxon>
        <taxon>Habropoda</taxon>
    </lineage>
</organism>
<dbReference type="OrthoDB" id="7700285at2759"/>
<feature type="region of interest" description="Disordered" evidence="1">
    <location>
        <begin position="639"/>
        <end position="658"/>
    </location>
</feature>
<evidence type="ECO:0000313" key="3">
    <source>
        <dbReference type="EMBL" id="KOC62383.1"/>
    </source>
</evidence>
<gene>
    <name evidence="3" type="ORF">WH47_03796</name>
</gene>
<feature type="compositionally biased region" description="Basic and acidic residues" evidence="1">
    <location>
        <begin position="586"/>
        <end position="596"/>
    </location>
</feature>
<keyword evidence="4" id="KW-1185">Reference proteome</keyword>
<proteinExistence type="predicted"/>
<feature type="chain" id="PRO_5005574783" evidence="2">
    <location>
        <begin position="26"/>
        <end position="844"/>
    </location>
</feature>
<evidence type="ECO:0000256" key="1">
    <source>
        <dbReference type="SAM" id="MobiDB-lite"/>
    </source>
</evidence>
<dbReference type="AlphaFoldDB" id="A0A0L7QUS7"/>
<dbReference type="Proteomes" id="UP000053825">
    <property type="component" value="Unassembled WGS sequence"/>
</dbReference>
<feature type="region of interest" description="Disordered" evidence="1">
    <location>
        <begin position="819"/>
        <end position="844"/>
    </location>
</feature>
<feature type="compositionally biased region" description="Polar residues" evidence="1">
    <location>
        <begin position="550"/>
        <end position="570"/>
    </location>
</feature>
<feature type="region of interest" description="Disordered" evidence="1">
    <location>
        <begin position="545"/>
        <end position="596"/>
    </location>
</feature>
<feature type="region of interest" description="Disordered" evidence="1">
    <location>
        <begin position="759"/>
        <end position="780"/>
    </location>
</feature>
<reference evidence="3 4" key="1">
    <citation type="submission" date="2015-07" db="EMBL/GenBank/DDBJ databases">
        <title>The genome of Habropoda laboriosa.</title>
        <authorList>
            <person name="Pan H."/>
            <person name="Kapheim K."/>
        </authorList>
    </citation>
    <scope>NUCLEOTIDE SEQUENCE [LARGE SCALE GENOMIC DNA]</scope>
    <source>
        <strain evidence="3">0110345459</strain>
    </source>
</reference>
<accession>A0A0L7QUS7</accession>
<evidence type="ECO:0000313" key="4">
    <source>
        <dbReference type="Proteomes" id="UP000053825"/>
    </source>
</evidence>